<dbReference type="AlphaFoldDB" id="G3A3M1"/>
<organism evidence="1">
    <name type="scientific">Ralstonia syzygii R24</name>
    <dbReference type="NCBI Taxonomy" id="907261"/>
    <lineage>
        <taxon>Bacteria</taxon>
        <taxon>Pseudomonadati</taxon>
        <taxon>Pseudomonadota</taxon>
        <taxon>Betaproteobacteria</taxon>
        <taxon>Burkholderiales</taxon>
        <taxon>Burkholderiaceae</taxon>
        <taxon>Ralstonia</taxon>
        <taxon>Ralstonia solanacearum species complex</taxon>
    </lineage>
</organism>
<reference evidence="1" key="2">
    <citation type="submission" date="2011-04" db="EMBL/GenBank/DDBJ databases">
        <authorList>
            <person name="Genoscope - CEA"/>
        </authorList>
    </citation>
    <scope>NUCLEOTIDE SEQUENCE</scope>
    <source>
        <strain evidence="1">R24</strain>
    </source>
</reference>
<dbReference type="EMBL" id="FR854088">
    <property type="protein sequence ID" value="CCA88478.1"/>
    <property type="molecule type" value="Genomic_DNA"/>
</dbReference>
<sequence>METYKGEVQWHMFSHRRLTLPGTNWVIRPAFVDKLAAEAENEGFQDVGRYIADHYPDLAPVAYADLLGLAEYVRKALEI</sequence>
<name>G3A3M1_9RALS</name>
<reference evidence="1" key="1">
    <citation type="journal article" date="2011" name="PLoS ONE">
        <title>Ralstonia syzygii, the Blood Disease Bacterium and some Asian R. solanacearum strains form a single genomic species despite divergent lifestyles.</title>
        <authorList>
            <person name="Remenant B."/>
            <person name="de Cambiaire J.C."/>
            <person name="Cellier G."/>
            <person name="Jacobs J.M."/>
            <person name="Mangenot S."/>
            <person name="Barbe V."/>
            <person name="Lajus A."/>
            <person name="Vallenet D."/>
            <person name="Medigue C."/>
            <person name="Fegan M."/>
            <person name="Allen C."/>
            <person name="Prior P."/>
        </authorList>
    </citation>
    <scope>NUCLEOTIDE SEQUENCE</scope>
    <source>
        <strain evidence="1">R24</strain>
    </source>
</reference>
<protein>
    <submittedName>
        <fullName evidence="1">Uncharacterized protein</fullName>
    </submittedName>
</protein>
<proteinExistence type="predicted"/>
<evidence type="ECO:0000313" key="1">
    <source>
        <dbReference type="EMBL" id="CCA88478.1"/>
    </source>
</evidence>
<accession>G3A3M1</accession>
<gene>
    <name evidence="1" type="ORF">RALSY_30219</name>
</gene>